<dbReference type="AlphaFoldDB" id="A0A6I6NIJ5"/>
<dbReference type="InterPro" id="IPR009339">
    <property type="entry name" value="DUF998"/>
</dbReference>
<organism evidence="3 4">
    <name type="scientific">Streptomyces broussonetiae</name>
    <dbReference type="NCBI Taxonomy" id="2686304"/>
    <lineage>
        <taxon>Bacteria</taxon>
        <taxon>Bacillati</taxon>
        <taxon>Actinomycetota</taxon>
        <taxon>Actinomycetes</taxon>
        <taxon>Kitasatosporales</taxon>
        <taxon>Streptomycetaceae</taxon>
        <taxon>Streptomyces</taxon>
    </lineage>
</organism>
<accession>A0A6I6NIJ5</accession>
<keyword evidence="4" id="KW-1185">Reference proteome</keyword>
<evidence type="ECO:0000256" key="1">
    <source>
        <dbReference type="SAM" id="MobiDB-lite"/>
    </source>
</evidence>
<evidence type="ECO:0000313" key="4">
    <source>
        <dbReference type="Proteomes" id="UP000436138"/>
    </source>
</evidence>
<name>A0A6I6NIJ5_9ACTN</name>
<feature type="transmembrane region" description="Helical" evidence="2">
    <location>
        <begin position="88"/>
        <end position="109"/>
    </location>
</feature>
<evidence type="ECO:0000256" key="2">
    <source>
        <dbReference type="SAM" id="Phobius"/>
    </source>
</evidence>
<dbReference type="KEGG" id="sbro:GQF42_41515"/>
<sequence length="291" mass="30435">MPHLHHDVAYRSDGIFLDGNGTGASWTELVLLRRCLARGAAATAASVLLCVAAVLYNDWLLQFFVTTGLPQTSSYVSETFAADQPYRLLFGTVELACAAMVIAGATLAARSASWGPALAGWGAVAAFGGCSVLDVLLPMACAPSVEHGCPPDNIQHTTTSGLVEFILFASMALFGLAARRSGHGPPGSAAGRWAPFLMPVSMASAIATVGPYLGHPGGQGIAQRIHLVSVAAWFILLAVEARYARPLSRRQDGASGQGRDGVQEVSAAIRRLSPLPDAHPDDRHGRLPDGE</sequence>
<reference evidence="3 4" key="1">
    <citation type="submission" date="2019-12" db="EMBL/GenBank/DDBJ databases">
        <title>Streptomyces sp. strain T44 isolated from rhizosphere soil of Broussonetia papyrifera.</title>
        <authorList>
            <person name="Mo P."/>
        </authorList>
    </citation>
    <scope>NUCLEOTIDE SEQUENCE [LARGE SCALE GENOMIC DNA]</scope>
    <source>
        <strain evidence="3 4">T44</strain>
    </source>
</reference>
<feature type="transmembrane region" description="Helical" evidence="2">
    <location>
        <begin position="121"/>
        <end position="140"/>
    </location>
</feature>
<gene>
    <name evidence="3" type="ORF">GQF42_41515</name>
</gene>
<keyword evidence="2" id="KW-1133">Transmembrane helix</keyword>
<feature type="compositionally biased region" description="Basic and acidic residues" evidence="1">
    <location>
        <begin position="278"/>
        <end position="291"/>
    </location>
</feature>
<evidence type="ECO:0000313" key="3">
    <source>
        <dbReference type="EMBL" id="QHA10141.1"/>
    </source>
</evidence>
<keyword evidence="2" id="KW-0472">Membrane</keyword>
<dbReference type="EMBL" id="CP047020">
    <property type="protein sequence ID" value="QHA10141.1"/>
    <property type="molecule type" value="Genomic_DNA"/>
</dbReference>
<feature type="transmembrane region" description="Helical" evidence="2">
    <location>
        <begin position="225"/>
        <end position="243"/>
    </location>
</feature>
<keyword evidence="2" id="KW-0812">Transmembrane</keyword>
<protein>
    <submittedName>
        <fullName evidence="3">DUF998 domain-containing protein</fullName>
    </submittedName>
</protein>
<feature type="region of interest" description="Disordered" evidence="1">
    <location>
        <begin position="248"/>
        <end position="291"/>
    </location>
</feature>
<feature type="transmembrane region" description="Helical" evidence="2">
    <location>
        <begin position="190"/>
        <end position="213"/>
    </location>
</feature>
<proteinExistence type="predicted"/>
<dbReference type="Pfam" id="PF06197">
    <property type="entry name" value="DUF998"/>
    <property type="match status" value="1"/>
</dbReference>
<feature type="transmembrane region" description="Helical" evidence="2">
    <location>
        <begin position="35"/>
        <end position="56"/>
    </location>
</feature>
<dbReference type="Proteomes" id="UP000436138">
    <property type="component" value="Chromosome"/>
</dbReference>
<feature type="transmembrane region" description="Helical" evidence="2">
    <location>
        <begin position="160"/>
        <end position="178"/>
    </location>
</feature>